<dbReference type="PANTHER" id="PTHR47843:SF5">
    <property type="entry name" value="BTB_POZ DOMAIN PROTEIN"/>
    <property type="match status" value="1"/>
</dbReference>
<gene>
    <name evidence="1" type="ORF">J3D65DRAFT_131532</name>
</gene>
<accession>A0ABR1L5Y6</accession>
<organism evidence="1 2">
    <name type="scientific">Phyllosticta citribraziliensis</name>
    <dbReference type="NCBI Taxonomy" id="989973"/>
    <lineage>
        <taxon>Eukaryota</taxon>
        <taxon>Fungi</taxon>
        <taxon>Dikarya</taxon>
        <taxon>Ascomycota</taxon>
        <taxon>Pezizomycotina</taxon>
        <taxon>Dothideomycetes</taxon>
        <taxon>Dothideomycetes incertae sedis</taxon>
        <taxon>Botryosphaeriales</taxon>
        <taxon>Phyllostictaceae</taxon>
        <taxon>Phyllosticta</taxon>
    </lineage>
</organism>
<dbReference type="PANTHER" id="PTHR47843">
    <property type="entry name" value="BTB DOMAIN-CONTAINING PROTEIN-RELATED"/>
    <property type="match status" value="1"/>
</dbReference>
<dbReference type="Proteomes" id="UP001360953">
    <property type="component" value="Unassembled WGS sequence"/>
</dbReference>
<keyword evidence="2" id="KW-1185">Reference proteome</keyword>
<sequence length="225" mass="26060">MYMIQWMYTNNAVAPSGQKPLIFDIRLYAAAEFYQIRVLHNEMMRFVLHDVRDQLRRISDDVTLPKAVELIYSSTPESDRGLRDAIVAFCAKNYAYCARNKGFKKISVMEFWRDLCLGVKEDLYDKVHDPHNSDYSRRDAVMLRTFREYKCELCGVLFMVPEAAAKPENCVFCSEDEVEGFQRLGSSIVRRLPDSLHSFESEQAGHKYEPIINCAPPHIARLYPG</sequence>
<dbReference type="EMBL" id="JBBPEH010000013">
    <property type="protein sequence ID" value="KAK7530652.1"/>
    <property type="molecule type" value="Genomic_DNA"/>
</dbReference>
<dbReference type="GeneID" id="92026801"/>
<protein>
    <submittedName>
        <fullName evidence="1">Uncharacterized protein</fullName>
    </submittedName>
</protein>
<comment type="caution">
    <text evidence="1">The sequence shown here is derived from an EMBL/GenBank/DDBJ whole genome shotgun (WGS) entry which is preliminary data.</text>
</comment>
<dbReference type="RefSeq" id="XP_066650725.1">
    <property type="nucleotide sequence ID" value="XM_066793895.1"/>
</dbReference>
<name>A0ABR1L5Y6_9PEZI</name>
<proteinExistence type="predicted"/>
<reference evidence="1 2" key="1">
    <citation type="submission" date="2024-04" db="EMBL/GenBank/DDBJ databases">
        <title>Phyllosticta paracitricarpa is synonymous to the EU quarantine fungus P. citricarpa based on phylogenomic analyses.</title>
        <authorList>
            <consortium name="Lawrence Berkeley National Laboratory"/>
            <person name="Van ingen-buijs V.A."/>
            <person name="Van westerhoven A.C."/>
            <person name="Haridas S."/>
            <person name="Skiadas P."/>
            <person name="Martin F."/>
            <person name="Groenewald J.Z."/>
            <person name="Crous P.W."/>
            <person name="Seidl M.F."/>
        </authorList>
    </citation>
    <scope>NUCLEOTIDE SEQUENCE [LARGE SCALE GENOMIC DNA]</scope>
    <source>
        <strain evidence="1 2">CPC 17464</strain>
    </source>
</reference>
<evidence type="ECO:0000313" key="1">
    <source>
        <dbReference type="EMBL" id="KAK7530652.1"/>
    </source>
</evidence>
<evidence type="ECO:0000313" key="2">
    <source>
        <dbReference type="Proteomes" id="UP001360953"/>
    </source>
</evidence>